<dbReference type="Proteomes" id="UP000321532">
    <property type="component" value="Unassembled WGS sequence"/>
</dbReference>
<gene>
    <name evidence="1" type="ORF">AAE02nite_35670</name>
</gene>
<dbReference type="EMBL" id="BJYS01000028">
    <property type="protein sequence ID" value="GEO05903.1"/>
    <property type="molecule type" value="Genomic_DNA"/>
</dbReference>
<sequence length="75" mass="9350">MEYYYYNRQDDLFEGQELKTHFNWNELKAKARQQYSHLTNDDLEYTSGRQEEWFHQLSTKLGRSVDDVKDWFRHL</sequence>
<dbReference type="AlphaFoldDB" id="A0A512B1R1"/>
<keyword evidence="2" id="KW-1185">Reference proteome</keyword>
<organism evidence="1 2">
    <name type="scientific">Adhaeribacter aerolatus</name>
    <dbReference type="NCBI Taxonomy" id="670289"/>
    <lineage>
        <taxon>Bacteria</taxon>
        <taxon>Pseudomonadati</taxon>
        <taxon>Bacteroidota</taxon>
        <taxon>Cytophagia</taxon>
        <taxon>Cytophagales</taxon>
        <taxon>Hymenobacteraceae</taxon>
        <taxon>Adhaeribacter</taxon>
    </lineage>
</organism>
<reference evidence="1 2" key="1">
    <citation type="submission" date="2019-07" db="EMBL/GenBank/DDBJ databases">
        <title>Whole genome shotgun sequence of Adhaeribacter aerolatus NBRC 106133.</title>
        <authorList>
            <person name="Hosoyama A."/>
            <person name="Uohara A."/>
            <person name="Ohji S."/>
            <person name="Ichikawa N."/>
        </authorList>
    </citation>
    <scope>NUCLEOTIDE SEQUENCE [LARGE SCALE GENOMIC DNA]</scope>
    <source>
        <strain evidence="1 2">NBRC 106133</strain>
    </source>
</reference>
<dbReference type="SUPFAM" id="SSF69047">
    <property type="entry name" value="Hypothetical protein YjbJ"/>
    <property type="match status" value="1"/>
</dbReference>
<evidence type="ECO:0008006" key="3">
    <source>
        <dbReference type="Google" id="ProtNLM"/>
    </source>
</evidence>
<accession>A0A512B1R1</accession>
<dbReference type="Gene3D" id="1.10.1470.10">
    <property type="entry name" value="YjbJ"/>
    <property type="match status" value="1"/>
</dbReference>
<evidence type="ECO:0000313" key="2">
    <source>
        <dbReference type="Proteomes" id="UP000321532"/>
    </source>
</evidence>
<dbReference type="RefSeq" id="WP_218033519.1">
    <property type="nucleotide sequence ID" value="NZ_BJYS01000028.1"/>
</dbReference>
<comment type="caution">
    <text evidence="1">The sequence shown here is derived from an EMBL/GenBank/DDBJ whole genome shotgun (WGS) entry which is preliminary data.</text>
</comment>
<dbReference type="InterPro" id="IPR036629">
    <property type="entry name" value="YjbJ_sf"/>
</dbReference>
<name>A0A512B1R1_9BACT</name>
<evidence type="ECO:0000313" key="1">
    <source>
        <dbReference type="EMBL" id="GEO05903.1"/>
    </source>
</evidence>
<proteinExistence type="predicted"/>
<protein>
    <recommendedName>
        <fullName evidence="3">CsbD family protein</fullName>
    </recommendedName>
</protein>